<keyword evidence="10 12" id="KW-0482">Metalloprotease</keyword>
<dbReference type="EC" id="3.4.24.-" evidence="12"/>
<keyword evidence="15" id="KW-1185">Reference proteome</keyword>
<sequence>MVTGDQEPDSKSAVLGDFVFSIADVILPELSSHVKLNTSVAVARLLHSRRRLSRLRPISLHHFPNGGPRIMPRCKMRTSRQPPKTCNLHKLCIDFRPLMFCSLATLLCLLPLRFVAAHTPANHLPSQRRTLGHGVHHPQATFDTTLRAANNDAACDDPLEVASRFIRSRLPSSAEFELRADSYTDSNTKFTHAYARQLVHGLEVIDGDMNVNVKDCTVISFGDSFFVDDGSISSPAETLQLDVVDLERYPEQVVLGKTTLSHESLLSVDVVRQSMKTALLQLILISTPRSETSQSIFADYDSHLRDMTITASSMYKSETHRRVFRIDNVPDAVRPVKVYLAYAQAPDGASGTKLALVWKYEVEMQNNFYEAAVIVNAPHRIVSIVDWVADAAPSGHWNGLASYSAFAWGLNDPSEGNRTLNIEKVDIIASPLGWHTLPVDNDPSIVGQSGTKGRFRNSTTTWGNNVFAHENWAGKDDWILNYRPDGGEHRVFDFTYNPAAGNQSEALEEAHGYVNSSVTHLFYVANLVHDLYYRYGFDEASGNFQQYNFERGGLENDGIIADAQDGSGLNNANFLSPPDGQNPRCRMYLWNTAYPWRDGVFDGGVLIHELSHGLVSRLTGGPANAACVGFGEASGMSEGWADFFATVIRSKQNISEYPTGTWITNRPQGARHFLYSRNNTTNPTTYKTLDTPAYKEVHAMGEVWAEMLWVLEQDLVAKFGFNNDLFPPAPLEDGSAPAADFYRPFEYDNSGTKSPVIPKHGNTLAMQLVIDGLKLQPCRPTFFNARDAIIQADHLRTGGENNCTLWGSFASRGLGPNARWDGKKPWGGGIRKNDFSVPVECVTAE</sequence>
<dbReference type="Pfam" id="PF02128">
    <property type="entry name" value="Peptidase_M36"/>
    <property type="match status" value="1"/>
</dbReference>
<dbReference type="EMBL" id="JASNQZ010000003">
    <property type="protein sequence ID" value="KAL0959158.1"/>
    <property type="molecule type" value="Genomic_DNA"/>
</dbReference>
<comment type="subcellular location">
    <subcellularLocation>
        <location evidence="2 12">Secreted</location>
    </subcellularLocation>
</comment>
<dbReference type="InterPro" id="IPR011096">
    <property type="entry name" value="FTP_domain"/>
</dbReference>
<evidence type="ECO:0000256" key="8">
    <source>
        <dbReference type="ARBA" id="ARBA00022801"/>
    </source>
</evidence>
<comment type="similarity">
    <text evidence="3 12">Belongs to the peptidase M36 family.</text>
</comment>
<keyword evidence="4 12" id="KW-0964">Secreted</keyword>
<reference evidence="15" key="1">
    <citation type="submission" date="2024-06" db="EMBL/GenBank/DDBJ databases">
        <title>Multi-omics analyses provide insights into the biosynthesis of the anticancer antibiotic pleurotin in Hohenbuehelia grisea.</title>
        <authorList>
            <person name="Weaver J.A."/>
            <person name="Alberti F."/>
        </authorList>
    </citation>
    <scope>NUCLEOTIDE SEQUENCE [LARGE SCALE GENOMIC DNA]</scope>
    <source>
        <strain evidence="15">T-177</strain>
    </source>
</reference>
<comment type="caution">
    <text evidence="14">The sequence shown here is derived from an EMBL/GenBank/DDBJ whole genome shotgun (WGS) entry which is preliminary data.</text>
</comment>
<dbReference type="InterPro" id="IPR050371">
    <property type="entry name" value="Fungal_virulence_M36"/>
</dbReference>
<dbReference type="Gene3D" id="1.10.390.10">
    <property type="entry name" value="Neutral Protease Domain 2"/>
    <property type="match status" value="1"/>
</dbReference>
<dbReference type="PANTHER" id="PTHR33478:SF1">
    <property type="entry name" value="EXTRACELLULAR METALLOPROTEINASE MEP"/>
    <property type="match status" value="1"/>
</dbReference>
<keyword evidence="5 12" id="KW-0645">Protease</keyword>
<protein>
    <recommendedName>
        <fullName evidence="12">Extracellular metalloproteinase</fullName>
        <ecNumber evidence="12">3.4.24.-</ecNumber>
    </recommendedName>
    <alternativeName>
        <fullName evidence="12">Fungalysin</fullName>
    </alternativeName>
</protein>
<keyword evidence="11 12" id="KW-0865">Zymogen</keyword>
<evidence type="ECO:0000256" key="2">
    <source>
        <dbReference type="ARBA" id="ARBA00004613"/>
    </source>
</evidence>
<evidence type="ECO:0000256" key="11">
    <source>
        <dbReference type="ARBA" id="ARBA00023145"/>
    </source>
</evidence>
<dbReference type="PANTHER" id="PTHR33478">
    <property type="entry name" value="EXTRACELLULAR METALLOPROTEINASE MEP"/>
    <property type="match status" value="1"/>
</dbReference>
<keyword evidence="9 12" id="KW-0862">Zinc</keyword>
<keyword evidence="6 12" id="KW-0479">Metal-binding</keyword>
<organism evidence="14 15">
    <name type="scientific">Hohenbuehelia grisea</name>
    <dbReference type="NCBI Taxonomy" id="104357"/>
    <lineage>
        <taxon>Eukaryota</taxon>
        <taxon>Fungi</taxon>
        <taxon>Dikarya</taxon>
        <taxon>Basidiomycota</taxon>
        <taxon>Agaricomycotina</taxon>
        <taxon>Agaricomycetes</taxon>
        <taxon>Agaricomycetidae</taxon>
        <taxon>Agaricales</taxon>
        <taxon>Pleurotineae</taxon>
        <taxon>Pleurotaceae</taxon>
        <taxon>Hohenbuehelia</taxon>
    </lineage>
</organism>
<evidence type="ECO:0000256" key="12">
    <source>
        <dbReference type="RuleBase" id="RU364017"/>
    </source>
</evidence>
<keyword evidence="8 12" id="KW-0378">Hydrolase</keyword>
<dbReference type="PRINTS" id="PR00999">
    <property type="entry name" value="FUNGALYSIN"/>
</dbReference>
<dbReference type="InterPro" id="IPR001842">
    <property type="entry name" value="Peptidase_M36"/>
</dbReference>
<keyword evidence="7" id="KW-0732">Signal</keyword>
<dbReference type="Gene3D" id="3.10.170.10">
    <property type="match status" value="1"/>
</dbReference>
<name>A0ABR3JVL3_9AGAR</name>
<accession>A0ABR3JVL3</accession>
<evidence type="ECO:0000313" key="14">
    <source>
        <dbReference type="EMBL" id="KAL0959158.1"/>
    </source>
</evidence>
<evidence type="ECO:0000256" key="7">
    <source>
        <dbReference type="ARBA" id="ARBA00022729"/>
    </source>
</evidence>
<evidence type="ECO:0000256" key="9">
    <source>
        <dbReference type="ARBA" id="ARBA00022833"/>
    </source>
</evidence>
<evidence type="ECO:0000256" key="4">
    <source>
        <dbReference type="ARBA" id="ARBA00022525"/>
    </source>
</evidence>
<proteinExistence type="inferred from homology"/>
<evidence type="ECO:0000256" key="3">
    <source>
        <dbReference type="ARBA" id="ARBA00006006"/>
    </source>
</evidence>
<dbReference type="Pfam" id="PF07504">
    <property type="entry name" value="FTP"/>
    <property type="match status" value="1"/>
</dbReference>
<gene>
    <name evidence="14" type="ORF">HGRIS_014444</name>
</gene>
<evidence type="ECO:0000256" key="10">
    <source>
        <dbReference type="ARBA" id="ARBA00023049"/>
    </source>
</evidence>
<evidence type="ECO:0000256" key="5">
    <source>
        <dbReference type="ARBA" id="ARBA00022670"/>
    </source>
</evidence>
<evidence type="ECO:0000256" key="6">
    <source>
        <dbReference type="ARBA" id="ARBA00022723"/>
    </source>
</evidence>
<dbReference type="InterPro" id="IPR027268">
    <property type="entry name" value="Peptidase_M4/M1_CTD_sf"/>
</dbReference>
<evidence type="ECO:0000313" key="15">
    <source>
        <dbReference type="Proteomes" id="UP001556367"/>
    </source>
</evidence>
<dbReference type="SUPFAM" id="SSF55486">
    <property type="entry name" value="Metalloproteases ('zincins'), catalytic domain"/>
    <property type="match status" value="1"/>
</dbReference>
<comment type="cofactor">
    <cofactor evidence="1 12">
        <name>Zn(2+)</name>
        <dbReference type="ChEBI" id="CHEBI:29105"/>
    </cofactor>
</comment>
<dbReference type="Proteomes" id="UP001556367">
    <property type="component" value="Unassembled WGS sequence"/>
</dbReference>
<dbReference type="CDD" id="cd09596">
    <property type="entry name" value="M36"/>
    <property type="match status" value="1"/>
</dbReference>
<feature type="domain" description="FTP" evidence="13">
    <location>
        <begin position="181"/>
        <end position="225"/>
    </location>
</feature>
<evidence type="ECO:0000256" key="1">
    <source>
        <dbReference type="ARBA" id="ARBA00001947"/>
    </source>
</evidence>
<evidence type="ECO:0000259" key="13">
    <source>
        <dbReference type="Pfam" id="PF07504"/>
    </source>
</evidence>